<keyword evidence="5" id="KW-1185">Reference proteome</keyword>
<proteinExistence type="predicted"/>
<dbReference type="RefSeq" id="XP_004990058.1">
    <property type="nucleotide sequence ID" value="XM_004990001.1"/>
</dbReference>
<evidence type="ECO:0000313" key="4">
    <source>
        <dbReference type="EMBL" id="EGD77996.1"/>
    </source>
</evidence>
<dbReference type="OMA" id="CATMERH"/>
<evidence type="ECO:0000256" key="3">
    <source>
        <dbReference type="SAM" id="MobiDB-lite"/>
    </source>
</evidence>
<dbReference type="InterPro" id="IPR000225">
    <property type="entry name" value="Armadillo"/>
</dbReference>
<dbReference type="SMART" id="SM00185">
    <property type="entry name" value="ARM"/>
    <property type="match status" value="4"/>
</dbReference>
<dbReference type="EMBL" id="GL832980">
    <property type="protein sequence ID" value="EGD77996.1"/>
    <property type="molecule type" value="Genomic_DNA"/>
</dbReference>
<feature type="region of interest" description="Disordered" evidence="3">
    <location>
        <begin position="1"/>
        <end position="31"/>
    </location>
</feature>
<evidence type="ECO:0000256" key="1">
    <source>
        <dbReference type="ARBA" id="ARBA00022737"/>
    </source>
</evidence>
<dbReference type="PANTHER" id="PTHR22895:SF0">
    <property type="entry name" value="ARMADILLO REPEAT-CONTAINING PROTEIN 6"/>
    <property type="match status" value="1"/>
</dbReference>
<accession>F2ULJ7</accession>
<name>F2ULJ7_SALR5</name>
<organism evidence="5">
    <name type="scientific">Salpingoeca rosetta (strain ATCC 50818 / BSB-021)</name>
    <dbReference type="NCBI Taxonomy" id="946362"/>
    <lineage>
        <taxon>Eukaryota</taxon>
        <taxon>Choanoflagellata</taxon>
        <taxon>Craspedida</taxon>
        <taxon>Salpingoecidae</taxon>
        <taxon>Salpingoeca</taxon>
    </lineage>
</organism>
<dbReference type="Gene3D" id="1.25.10.10">
    <property type="entry name" value="Leucine-rich Repeat Variant"/>
    <property type="match status" value="2"/>
</dbReference>
<feature type="compositionally biased region" description="Polar residues" evidence="3">
    <location>
        <begin position="1"/>
        <end position="10"/>
    </location>
</feature>
<dbReference type="PROSITE" id="PS50176">
    <property type="entry name" value="ARM_REPEAT"/>
    <property type="match status" value="1"/>
</dbReference>
<reference evidence="4" key="1">
    <citation type="submission" date="2009-08" db="EMBL/GenBank/DDBJ databases">
        <title>Annotation of Salpingoeca rosetta.</title>
        <authorList>
            <consortium name="The Broad Institute Genome Sequencing Platform"/>
            <person name="Russ C."/>
            <person name="Cuomo C."/>
            <person name="Burger G."/>
            <person name="Gray M.W."/>
            <person name="Holland P.W.H."/>
            <person name="King N."/>
            <person name="Lang F.B.F."/>
            <person name="Roger A.J."/>
            <person name="Ruiz-Trillo I."/>
            <person name="Young S.K."/>
            <person name="Zeng Q."/>
            <person name="Gargeya S."/>
            <person name="Alvarado L."/>
            <person name="Berlin A."/>
            <person name="Chapman S.B."/>
            <person name="Chen Z."/>
            <person name="Freedman E."/>
            <person name="Gellesch M."/>
            <person name="Goldberg J."/>
            <person name="Griggs A."/>
            <person name="Gujja S."/>
            <person name="Heilman E."/>
            <person name="Heiman D."/>
            <person name="Howarth C."/>
            <person name="Mehta T."/>
            <person name="Neiman D."/>
            <person name="Pearson M."/>
            <person name="Roberts A."/>
            <person name="Saif S."/>
            <person name="Shea T."/>
            <person name="Shenoy N."/>
            <person name="Sisk P."/>
            <person name="Stolte C."/>
            <person name="Sykes S."/>
            <person name="White J."/>
            <person name="Yandava C."/>
            <person name="Haas B."/>
            <person name="Nusbaum C."/>
            <person name="Birren B."/>
        </authorList>
    </citation>
    <scope>NUCLEOTIDE SEQUENCE [LARGE SCALE GENOMIC DNA]</scope>
    <source>
        <strain evidence="4">ATCC 50818</strain>
    </source>
</reference>
<dbReference type="GeneID" id="16070610"/>
<dbReference type="InterPro" id="IPR016024">
    <property type="entry name" value="ARM-type_fold"/>
</dbReference>
<dbReference type="Proteomes" id="UP000007799">
    <property type="component" value="Unassembled WGS sequence"/>
</dbReference>
<dbReference type="AlphaFoldDB" id="F2ULJ7"/>
<dbReference type="InParanoid" id="F2ULJ7"/>
<gene>
    <name evidence="4" type="ORF">PTSG_12905</name>
</gene>
<sequence>MADALTTTPLLGTEAPGKAGAIPSSTTDQPNMMEPVQALHMPITAHTPLERPRVADKGRAIFQRVAARDDDDLATILQCGLDSILDGMRAHPDSVGVQLLAFKALLTLLSNDTDHTVQSELLQLQGVETICATMERHIGEDRLADIGCCTLYCLIEEQEGRLAFMGADGVALLGRVMQTHPYSRAIQEHACWIVDALARTDKDNVPLLLQEGCVTSLVQALRTHASSTTLVDWALKATHTAMLASYLVKEEFRAVGGVQLLVAVLDAHNSHPDIMETCLAVMCLLSDYDMDNSTDFAHAKLQNSVTIVDLLSKLVGSNTTPVHVLVQTVQLLYLLNTKVPSLRDASASRLVAPVIACMRVHHESVELLHGGCSYLHVIMSQSPDRKELVLEAGGLAVLLQALDDCLGDQGVVTAVLLGLLSLSVRPTHRKQLLDASVLKSIMRVMAVHEGTATIEQYGCWILENMSLDAAGQHMIAQAGGLALFQRLVQNYQAETDSCSRDVYGKAVELLRKYQEGEGVQEASSLEMCQQSLAGCTIS</sequence>
<dbReference type="InterPro" id="IPR011989">
    <property type="entry name" value="ARM-like"/>
</dbReference>
<evidence type="ECO:0000256" key="2">
    <source>
        <dbReference type="PROSITE-ProRule" id="PRU00259"/>
    </source>
</evidence>
<dbReference type="PANTHER" id="PTHR22895">
    <property type="entry name" value="ARMADILLO REPEAT-CONTAINING PROTEIN 6"/>
    <property type="match status" value="1"/>
</dbReference>
<feature type="repeat" description="ARM" evidence="2">
    <location>
        <begin position="436"/>
        <end position="480"/>
    </location>
</feature>
<protein>
    <submittedName>
        <fullName evidence="4">Uncharacterized protein</fullName>
    </submittedName>
</protein>
<dbReference type="KEGG" id="sre:PTSG_12905"/>
<keyword evidence="1" id="KW-0677">Repeat</keyword>
<evidence type="ECO:0000313" key="5">
    <source>
        <dbReference type="Proteomes" id="UP000007799"/>
    </source>
</evidence>
<dbReference type="SUPFAM" id="SSF48371">
    <property type="entry name" value="ARM repeat"/>
    <property type="match status" value="1"/>
</dbReference>